<accession>A0A444ZY56</accession>
<evidence type="ECO:0000313" key="1">
    <source>
        <dbReference type="EMBL" id="RYR19118.1"/>
    </source>
</evidence>
<comment type="caution">
    <text evidence="1">The sequence shown here is derived from an EMBL/GenBank/DDBJ whole genome shotgun (WGS) entry which is preliminary data.</text>
</comment>
<protein>
    <submittedName>
        <fullName evidence="1">Uncharacterized protein</fullName>
    </submittedName>
</protein>
<dbReference type="AlphaFoldDB" id="A0A444ZY56"/>
<reference evidence="1 2" key="1">
    <citation type="submission" date="2019-01" db="EMBL/GenBank/DDBJ databases">
        <title>Sequencing of cultivated peanut Arachis hypogaea provides insights into genome evolution and oil improvement.</title>
        <authorList>
            <person name="Chen X."/>
        </authorList>
    </citation>
    <scope>NUCLEOTIDE SEQUENCE [LARGE SCALE GENOMIC DNA]</scope>
    <source>
        <strain evidence="2">cv. Fuhuasheng</strain>
        <tissue evidence="1">Leaves</tissue>
    </source>
</reference>
<organism evidence="1 2">
    <name type="scientific">Arachis hypogaea</name>
    <name type="common">Peanut</name>
    <dbReference type="NCBI Taxonomy" id="3818"/>
    <lineage>
        <taxon>Eukaryota</taxon>
        <taxon>Viridiplantae</taxon>
        <taxon>Streptophyta</taxon>
        <taxon>Embryophyta</taxon>
        <taxon>Tracheophyta</taxon>
        <taxon>Spermatophyta</taxon>
        <taxon>Magnoliopsida</taxon>
        <taxon>eudicotyledons</taxon>
        <taxon>Gunneridae</taxon>
        <taxon>Pentapetalae</taxon>
        <taxon>rosids</taxon>
        <taxon>fabids</taxon>
        <taxon>Fabales</taxon>
        <taxon>Fabaceae</taxon>
        <taxon>Papilionoideae</taxon>
        <taxon>50 kb inversion clade</taxon>
        <taxon>dalbergioids sensu lato</taxon>
        <taxon>Dalbergieae</taxon>
        <taxon>Pterocarpus clade</taxon>
        <taxon>Arachis</taxon>
    </lineage>
</organism>
<name>A0A444ZY56_ARAHY</name>
<sequence>MASEDVKSGESPVTKIVTLAEKAKLASHEGVVTAAAAPSYAFTPSASPFSPVEPSEDFVDWFYGFEVVDYDAGSAATSREAFGGKGHLVGTPDELKSALSAFFSA</sequence>
<dbReference type="EMBL" id="SDMP01000013">
    <property type="protein sequence ID" value="RYR19118.1"/>
    <property type="molecule type" value="Genomic_DNA"/>
</dbReference>
<keyword evidence="2" id="KW-1185">Reference proteome</keyword>
<evidence type="ECO:0000313" key="2">
    <source>
        <dbReference type="Proteomes" id="UP000289738"/>
    </source>
</evidence>
<gene>
    <name evidence="1" type="ORF">Ahy_B03g063811</name>
</gene>
<dbReference type="Proteomes" id="UP000289738">
    <property type="component" value="Chromosome B03"/>
</dbReference>
<proteinExistence type="predicted"/>